<dbReference type="GO" id="GO:0003743">
    <property type="term" value="F:translation initiation factor activity"/>
    <property type="evidence" value="ECO:0007669"/>
    <property type="project" value="UniProtKB-KW"/>
</dbReference>
<evidence type="ECO:0000259" key="5">
    <source>
        <dbReference type="PROSITE" id="PS50296"/>
    </source>
</evidence>
<feature type="domain" description="SUI1" evidence="5">
    <location>
        <begin position="73"/>
        <end position="131"/>
    </location>
</feature>
<dbReference type="Proteomes" id="UP000770785">
    <property type="component" value="Unassembled WGS sequence"/>
</dbReference>
<proteinExistence type="inferred from homology"/>
<dbReference type="PROSITE" id="PS50296">
    <property type="entry name" value="SUI1"/>
    <property type="match status" value="1"/>
</dbReference>
<dbReference type="InterPro" id="IPR005872">
    <property type="entry name" value="SUI1_arc_bac"/>
</dbReference>
<keyword evidence="3" id="KW-0648">Protein biosynthesis</keyword>
<keyword evidence="2" id="KW-0810">Translation regulation</keyword>
<dbReference type="PANTHER" id="PTHR12789">
    <property type="entry name" value="DENSITY-REGULATED PROTEIN HOMOLOG"/>
    <property type="match status" value="1"/>
</dbReference>
<keyword evidence="7" id="KW-1185">Reference proteome</keyword>
<dbReference type="InterPro" id="IPR001950">
    <property type="entry name" value="SUI1"/>
</dbReference>
<dbReference type="Pfam" id="PF01253">
    <property type="entry name" value="SUI1"/>
    <property type="match status" value="1"/>
</dbReference>
<gene>
    <name evidence="6" type="ORF">GGR27_000616</name>
</gene>
<dbReference type="SUPFAM" id="SSF55159">
    <property type="entry name" value="eIF1-like"/>
    <property type="match status" value="1"/>
</dbReference>
<dbReference type="EMBL" id="JAATJH010000001">
    <property type="protein sequence ID" value="NJC25135.1"/>
    <property type="molecule type" value="Genomic_DNA"/>
</dbReference>
<accession>A0ABX0X7E6</accession>
<evidence type="ECO:0000256" key="3">
    <source>
        <dbReference type="ARBA" id="ARBA00022917"/>
    </source>
</evidence>
<reference evidence="6 7" key="1">
    <citation type="submission" date="2020-03" db="EMBL/GenBank/DDBJ databases">
        <title>Genomic Encyclopedia of Type Strains, Phase IV (KMG-IV): sequencing the most valuable type-strain genomes for metagenomic binning, comparative biology and taxonomic classification.</title>
        <authorList>
            <person name="Goeker M."/>
        </authorList>
    </citation>
    <scope>NUCLEOTIDE SEQUENCE [LARGE SCALE GENOMIC DNA]</scope>
    <source>
        <strain evidence="6 7">DSM 105096</strain>
    </source>
</reference>
<evidence type="ECO:0000256" key="1">
    <source>
        <dbReference type="ARBA" id="ARBA00005422"/>
    </source>
</evidence>
<evidence type="ECO:0000313" key="6">
    <source>
        <dbReference type="EMBL" id="NJC25135.1"/>
    </source>
</evidence>
<dbReference type="PANTHER" id="PTHR12789:SF0">
    <property type="entry name" value="DENSITY-REGULATED PROTEIN"/>
    <property type="match status" value="1"/>
</dbReference>
<keyword evidence="6" id="KW-0396">Initiation factor</keyword>
<feature type="region of interest" description="Disordered" evidence="4">
    <location>
        <begin position="25"/>
        <end position="58"/>
    </location>
</feature>
<dbReference type="Gene3D" id="3.30.780.10">
    <property type="entry name" value="SUI1-like domain"/>
    <property type="match status" value="1"/>
</dbReference>
<name>A0ABX0X7E6_9BACT</name>
<dbReference type="InterPro" id="IPR036877">
    <property type="entry name" value="SUI1_dom_sf"/>
</dbReference>
<evidence type="ECO:0000313" key="7">
    <source>
        <dbReference type="Proteomes" id="UP000770785"/>
    </source>
</evidence>
<dbReference type="InterPro" id="IPR050318">
    <property type="entry name" value="DENR/SUI1_TIF"/>
</dbReference>
<evidence type="ECO:0000256" key="4">
    <source>
        <dbReference type="SAM" id="MobiDB-lite"/>
    </source>
</evidence>
<comment type="similarity">
    <text evidence="1">Belongs to the SUI1 family.</text>
</comment>
<evidence type="ECO:0000256" key="2">
    <source>
        <dbReference type="ARBA" id="ARBA00022845"/>
    </source>
</evidence>
<protein>
    <submittedName>
        <fullName evidence="6">Translation initiation factor 1</fullName>
    </submittedName>
</protein>
<sequence length="140" mass="14325">MAKKKKSGKGLSFSTGDAGAADNPFAALSGLGDLPQAPASSVKLDEDTGAAAGAGSDGRAKMPLRVSIDRKYRRGKEVTLVTGYAGPESDLQDLAKLLKKRCGVGGSVKDGEIVVQGNKRDRVMEILAAEGYASAKKSGG</sequence>
<organism evidence="6 7">
    <name type="scientific">Neolewinella antarctica</name>
    <dbReference type="NCBI Taxonomy" id="442734"/>
    <lineage>
        <taxon>Bacteria</taxon>
        <taxon>Pseudomonadati</taxon>
        <taxon>Bacteroidota</taxon>
        <taxon>Saprospiria</taxon>
        <taxon>Saprospirales</taxon>
        <taxon>Lewinellaceae</taxon>
        <taxon>Neolewinella</taxon>
    </lineage>
</organism>
<dbReference type="RefSeq" id="WP_245184378.1">
    <property type="nucleotide sequence ID" value="NZ_JAATJH010000001.1"/>
</dbReference>
<dbReference type="CDD" id="cd11567">
    <property type="entry name" value="YciH_like"/>
    <property type="match status" value="1"/>
</dbReference>
<comment type="caution">
    <text evidence="6">The sequence shown here is derived from an EMBL/GenBank/DDBJ whole genome shotgun (WGS) entry which is preliminary data.</text>
</comment>